<feature type="domain" description="Methyltransferase" evidence="1">
    <location>
        <begin position="53"/>
        <end position="143"/>
    </location>
</feature>
<proteinExistence type="predicted"/>
<dbReference type="Pfam" id="PF13649">
    <property type="entry name" value="Methyltransf_25"/>
    <property type="match status" value="1"/>
</dbReference>
<name>A0A7C1XD60_THERO</name>
<comment type="caution">
    <text evidence="2">The sequence shown here is derived from an EMBL/GenBank/DDBJ whole genome shotgun (WGS) entry which is preliminary data.</text>
</comment>
<dbReference type="InterPro" id="IPR029063">
    <property type="entry name" value="SAM-dependent_MTases_sf"/>
</dbReference>
<accession>A0A7C1XD60</accession>
<dbReference type="EMBL" id="DSJL01000009">
    <property type="protein sequence ID" value="HEF64818.1"/>
    <property type="molecule type" value="Genomic_DNA"/>
</dbReference>
<sequence length="215" mass="24145">MHQRSRKLLARLLELFYGPLASLYPLLTHVLFGGAWADWQRSVETWLVSAARIVELGCGPGDLAARLARPGRVVVAVDLSRQMTRIARRRTAGLREVCIVQADAGALPVRDSSVDAVITTFPTTFFLEETTNEEIARVLRPGGLYVAVVAVRPTWWPLWMRPWYPVLQRLLGPLPATGCETMPQPRDNVRLKGEWVRAELPNGVLCLWVARKVQE</sequence>
<organism evidence="2">
    <name type="scientific">Thermomicrobium roseum</name>
    <dbReference type="NCBI Taxonomy" id="500"/>
    <lineage>
        <taxon>Bacteria</taxon>
        <taxon>Pseudomonadati</taxon>
        <taxon>Thermomicrobiota</taxon>
        <taxon>Thermomicrobia</taxon>
        <taxon>Thermomicrobiales</taxon>
        <taxon>Thermomicrobiaceae</taxon>
        <taxon>Thermomicrobium</taxon>
    </lineage>
</organism>
<evidence type="ECO:0000259" key="1">
    <source>
        <dbReference type="Pfam" id="PF13649"/>
    </source>
</evidence>
<dbReference type="AlphaFoldDB" id="A0A7C1XD60"/>
<dbReference type="GO" id="GO:0008168">
    <property type="term" value="F:methyltransferase activity"/>
    <property type="evidence" value="ECO:0007669"/>
    <property type="project" value="UniProtKB-KW"/>
</dbReference>
<dbReference type="GO" id="GO:0032259">
    <property type="term" value="P:methylation"/>
    <property type="evidence" value="ECO:0007669"/>
    <property type="project" value="UniProtKB-KW"/>
</dbReference>
<reference evidence="2" key="1">
    <citation type="journal article" date="2020" name="mSystems">
        <title>Genome- and Community-Level Interaction Insights into Carbon Utilization and Element Cycling Functions of Hydrothermarchaeota in Hydrothermal Sediment.</title>
        <authorList>
            <person name="Zhou Z."/>
            <person name="Liu Y."/>
            <person name="Xu W."/>
            <person name="Pan J."/>
            <person name="Luo Z.H."/>
            <person name="Li M."/>
        </authorList>
    </citation>
    <scope>NUCLEOTIDE SEQUENCE [LARGE SCALE GENOMIC DNA]</scope>
    <source>
        <strain evidence="2">SpSt-222</strain>
    </source>
</reference>
<dbReference type="InterPro" id="IPR041698">
    <property type="entry name" value="Methyltransf_25"/>
</dbReference>
<gene>
    <name evidence="2" type="ORF">ENP47_04360</name>
</gene>
<evidence type="ECO:0000313" key="2">
    <source>
        <dbReference type="EMBL" id="HEF64818.1"/>
    </source>
</evidence>
<keyword evidence="2" id="KW-0808">Transferase</keyword>
<dbReference type="SUPFAM" id="SSF53335">
    <property type="entry name" value="S-adenosyl-L-methionine-dependent methyltransferases"/>
    <property type="match status" value="1"/>
</dbReference>
<dbReference type="InterPro" id="IPR050508">
    <property type="entry name" value="Methyltransf_Superfamily"/>
</dbReference>
<keyword evidence="2" id="KW-0489">Methyltransferase</keyword>
<dbReference type="CDD" id="cd02440">
    <property type="entry name" value="AdoMet_MTases"/>
    <property type="match status" value="1"/>
</dbReference>
<dbReference type="PANTHER" id="PTHR42912">
    <property type="entry name" value="METHYLTRANSFERASE"/>
    <property type="match status" value="1"/>
</dbReference>
<dbReference type="Gene3D" id="3.40.50.150">
    <property type="entry name" value="Vaccinia Virus protein VP39"/>
    <property type="match status" value="1"/>
</dbReference>
<protein>
    <submittedName>
        <fullName evidence="2">Class I SAM-dependent methyltransferase</fullName>
    </submittedName>
</protein>